<organism evidence="1 2">
    <name type="scientific">Aristophania vespae</name>
    <dbReference type="NCBI Taxonomy" id="2697033"/>
    <lineage>
        <taxon>Bacteria</taxon>
        <taxon>Pseudomonadati</taxon>
        <taxon>Pseudomonadota</taxon>
        <taxon>Alphaproteobacteria</taxon>
        <taxon>Acetobacterales</taxon>
        <taxon>Acetobacteraceae</taxon>
        <taxon>Aristophania</taxon>
    </lineage>
</organism>
<dbReference type="EMBL" id="CP047652">
    <property type="protein sequence ID" value="QHI96073.1"/>
    <property type="molecule type" value="Genomic_DNA"/>
</dbReference>
<dbReference type="RefSeq" id="WP_160619146.1">
    <property type="nucleotide sequence ID" value="NZ_CP047652.1"/>
</dbReference>
<sequence length="129" mass="14879">MPLMDLLTVIKQNEGLICGLCGTLTGWLGQMAKSRLLSQHHNNKQLHLALMRERDLTDRVIALTDEIEGLWHRFYGREEILKIYHSAALTARREINILEAKHNYPLTEFRDLPVFPPPKEAMAHIKKQG</sequence>
<keyword evidence="2" id="KW-1185">Reference proteome</keyword>
<dbReference type="KEGG" id="bomb:GT348_07325"/>
<name>A0A6P1NFK7_9PROT</name>
<protein>
    <submittedName>
        <fullName evidence="1">Uncharacterized protein</fullName>
    </submittedName>
</protein>
<accession>A0A6P1NFK7</accession>
<reference evidence="1 2" key="1">
    <citation type="submission" date="2020-01" db="EMBL/GenBank/DDBJ databases">
        <title>Genome sequencing of strain KACC 21507.</title>
        <authorList>
            <person name="Heo J."/>
            <person name="Kim S.-J."/>
            <person name="Kim J.-S."/>
            <person name="Hong S.-B."/>
            <person name="Kwon S.-W."/>
        </authorList>
    </citation>
    <scope>NUCLEOTIDE SEQUENCE [LARGE SCALE GENOMIC DNA]</scope>
    <source>
        <strain evidence="1 2">KACC 21507</strain>
    </source>
</reference>
<dbReference type="AlphaFoldDB" id="A0A6P1NFK7"/>
<gene>
    <name evidence="1" type="ORF">GT348_07325</name>
</gene>
<evidence type="ECO:0000313" key="1">
    <source>
        <dbReference type="EMBL" id="QHI96073.1"/>
    </source>
</evidence>
<evidence type="ECO:0000313" key="2">
    <source>
        <dbReference type="Proteomes" id="UP000463975"/>
    </source>
</evidence>
<proteinExistence type="predicted"/>
<dbReference type="Proteomes" id="UP000463975">
    <property type="component" value="Chromosome"/>
</dbReference>